<dbReference type="InterPro" id="IPR001173">
    <property type="entry name" value="Glyco_trans_2-like"/>
</dbReference>
<evidence type="ECO:0000259" key="10">
    <source>
        <dbReference type="Pfam" id="PF00535"/>
    </source>
</evidence>
<accession>A0A1C0AA42</accession>
<comment type="catalytic activity">
    <reaction evidence="8">
        <text>(2R)-3-phosphoglycerate + UDP-alpha-D-glucose = (2R)-2-O-(alpha-D-glucopyranosyl)-3-phospho-glycerate + UDP + H(+)</text>
        <dbReference type="Rhea" id="RHEA:31319"/>
        <dbReference type="ChEBI" id="CHEBI:15378"/>
        <dbReference type="ChEBI" id="CHEBI:58223"/>
        <dbReference type="ChEBI" id="CHEBI:58272"/>
        <dbReference type="ChEBI" id="CHEBI:58885"/>
        <dbReference type="ChEBI" id="CHEBI:62600"/>
        <dbReference type="EC" id="2.4.1.266"/>
    </reaction>
    <physiologicalReaction direction="left-to-right" evidence="8">
        <dbReference type="Rhea" id="RHEA:31320"/>
    </physiologicalReaction>
</comment>
<dbReference type="AlphaFoldDB" id="A0A1C0AA42"/>
<evidence type="ECO:0000256" key="9">
    <source>
        <dbReference type="ARBA" id="ARBA00048997"/>
    </source>
</evidence>
<evidence type="ECO:0000313" key="12">
    <source>
        <dbReference type="Proteomes" id="UP000093514"/>
    </source>
</evidence>
<protein>
    <recommendedName>
        <fullName evidence="7">Glucosyl-3-phosphoglycerate synthase</fullName>
        <ecNumber evidence="6">2.4.1.266</ecNumber>
    </recommendedName>
</protein>
<evidence type="ECO:0000256" key="3">
    <source>
        <dbReference type="ARBA" id="ARBA00022676"/>
    </source>
</evidence>
<dbReference type="OrthoDB" id="9810303at2"/>
<evidence type="ECO:0000256" key="8">
    <source>
        <dbReference type="ARBA" id="ARBA00048689"/>
    </source>
</evidence>
<keyword evidence="5" id="KW-0460">Magnesium</keyword>
<reference evidence="11 12" key="2">
    <citation type="submission" date="2016-08" db="EMBL/GenBank/DDBJ databases">
        <title>Orenia metallireducens sp. nov. strain Z6, a Novel Metal-reducing Firmicute from the Deep Subsurface.</title>
        <authorList>
            <person name="Maxim B.I."/>
            <person name="Kenneth K."/>
            <person name="Flynn T.M."/>
            <person name="Oloughlin E.J."/>
            <person name="Locke R.A."/>
            <person name="Weber J.R."/>
            <person name="Egan S.M."/>
            <person name="Mackie R.I."/>
            <person name="Cann I.K."/>
        </authorList>
    </citation>
    <scope>NUCLEOTIDE SEQUENCE [LARGE SCALE GENOMIC DNA]</scope>
    <source>
        <strain evidence="11 12">Z6</strain>
    </source>
</reference>
<keyword evidence="12" id="KW-1185">Reference proteome</keyword>
<gene>
    <name evidence="11" type="ORF">U472_06510</name>
</gene>
<reference evidence="12" key="1">
    <citation type="submission" date="2016-07" db="EMBL/GenBank/DDBJ databases">
        <authorList>
            <person name="Florea S."/>
            <person name="Webb J.S."/>
            <person name="Jaromczyk J."/>
            <person name="Schardl C.L."/>
        </authorList>
    </citation>
    <scope>NUCLEOTIDE SEQUENCE [LARGE SCALE GENOMIC DNA]</scope>
    <source>
        <strain evidence="12">Z6</strain>
    </source>
</reference>
<dbReference type="Pfam" id="PF00535">
    <property type="entry name" value="Glycos_transf_2"/>
    <property type="match status" value="1"/>
</dbReference>
<proteinExistence type="inferred from homology"/>
<comment type="caution">
    <text evidence="11">The sequence shown here is derived from an EMBL/GenBank/DDBJ whole genome shotgun (WGS) entry which is preliminary data.</text>
</comment>
<dbReference type="RefSeq" id="WP_068716704.1">
    <property type="nucleotide sequence ID" value="NZ_LWDV01000008.1"/>
</dbReference>
<keyword evidence="4 11" id="KW-0808">Transferase</keyword>
<feature type="domain" description="Glycosyltransferase 2-like" evidence="10">
    <location>
        <begin position="5"/>
        <end position="118"/>
    </location>
</feature>
<evidence type="ECO:0000256" key="2">
    <source>
        <dbReference type="ARBA" id="ARBA00006739"/>
    </source>
</evidence>
<keyword evidence="3" id="KW-0328">Glycosyltransferase</keyword>
<evidence type="ECO:0000256" key="1">
    <source>
        <dbReference type="ARBA" id="ARBA00001946"/>
    </source>
</evidence>
<dbReference type="SUPFAM" id="SSF53448">
    <property type="entry name" value="Nucleotide-diphospho-sugar transferases"/>
    <property type="match status" value="1"/>
</dbReference>
<dbReference type="PANTHER" id="PTHR48090:SF10">
    <property type="entry name" value="GLUCOSYL-3-PHOSPHOGLYCERATE SYNTHASE"/>
    <property type="match status" value="1"/>
</dbReference>
<comment type="similarity">
    <text evidence="2">Belongs to the glycosyltransferase 2 family.</text>
</comment>
<dbReference type="Proteomes" id="UP000093514">
    <property type="component" value="Unassembled WGS sequence"/>
</dbReference>
<organism evidence="11 12">
    <name type="scientific">Orenia metallireducens</name>
    <dbReference type="NCBI Taxonomy" id="1413210"/>
    <lineage>
        <taxon>Bacteria</taxon>
        <taxon>Bacillati</taxon>
        <taxon>Bacillota</taxon>
        <taxon>Clostridia</taxon>
        <taxon>Halanaerobiales</taxon>
        <taxon>Halobacteroidaceae</taxon>
        <taxon>Orenia</taxon>
    </lineage>
</organism>
<comment type="catalytic activity">
    <reaction evidence="9">
        <text>an NDP-alpha-D-glucose + (2R)-3-phosphoglycerate = (2R)-2-O-(alpha-D-glucopyranosyl)-3-phospho-glycerate + a ribonucleoside 5'-diphosphate + H(+)</text>
        <dbReference type="Rhea" id="RHEA:47244"/>
        <dbReference type="ChEBI" id="CHEBI:15378"/>
        <dbReference type="ChEBI" id="CHEBI:57930"/>
        <dbReference type="ChEBI" id="CHEBI:58272"/>
        <dbReference type="ChEBI" id="CHEBI:62600"/>
        <dbReference type="ChEBI" id="CHEBI:76533"/>
        <dbReference type="EC" id="2.4.1.266"/>
    </reaction>
    <physiologicalReaction direction="left-to-right" evidence="9">
        <dbReference type="Rhea" id="RHEA:47245"/>
    </physiologicalReaction>
</comment>
<evidence type="ECO:0000313" key="11">
    <source>
        <dbReference type="EMBL" id="OCL27129.1"/>
    </source>
</evidence>
<sequence>MKITAVIPAYNEEKTIKEVASIVNEHRLVDEVIVVSDGSTDNTAKVATKVGVKVIDLPTNKGKGAAMKAGVEESQADIVLFLDADLLGLKKEHIDRLLIPVINGDVETTIGIFAEGRMFTDLAQKIAPFLSGQRAVRRRILDNIPDLDVTRFGVEMALTQYIKVNNISLKEVVLEDLSHVMKEEKRGFVKGFMSRLKMYWEVLKNFSSTRKVR</sequence>
<evidence type="ECO:0000256" key="4">
    <source>
        <dbReference type="ARBA" id="ARBA00022679"/>
    </source>
</evidence>
<name>A0A1C0AA42_9FIRM</name>
<dbReference type="Gene3D" id="3.90.550.10">
    <property type="entry name" value="Spore Coat Polysaccharide Biosynthesis Protein SpsA, Chain A"/>
    <property type="match status" value="1"/>
</dbReference>
<dbReference type="InterPro" id="IPR050256">
    <property type="entry name" value="Glycosyltransferase_2"/>
</dbReference>
<dbReference type="EC" id="2.4.1.266" evidence="6"/>
<dbReference type="CDD" id="cd04179">
    <property type="entry name" value="DPM_DPG-synthase_like"/>
    <property type="match status" value="1"/>
</dbReference>
<evidence type="ECO:0000256" key="5">
    <source>
        <dbReference type="ARBA" id="ARBA00022842"/>
    </source>
</evidence>
<dbReference type="GO" id="GO:0016757">
    <property type="term" value="F:glycosyltransferase activity"/>
    <property type="evidence" value="ECO:0007669"/>
    <property type="project" value="UniProtKB-KW"/>
</dbReference>
<dbReference type="PANTHER" id="PTHR48090">
    <property type="entry name" value="UNDECAPRENYL-PHOSPHATE 4-DEOXY-4-FORMAMIDO-L-ARABINOSE TRANSFERASE-RELATED"/>
    <property type="match status" value="1"/>
</dbReference>
<dbReference type="EMBL" id="LWDV01000008">
    <property type="protein sequence ID" value="OCL27129.1"/>
    <property type="molecule type" value="Genomic_DNA"/>
</dbReference>
<dbReference type="InterPro" id="IPR029044">
    <property type="entry name" value="Nucleotide-diphossugar_trans"/>
</dbReference>
<evidence type="ECO:0000256" key="7">
    <source>
        <dbReference type="ARBA" id="ARBA00040894"/>
    </source>
</evidence>
<evidence type="ECO:0000256" key="6">
    <source>
        <dbReference type="ARBA" id="ARBA00039022"/>
    </source>
</evidence>
<comment type="cofactor">
    <cofactor evidence="1">
        <name>Mg(2+)</name>
        <dbReference type="ChEBI" id="CHEBI:18420"/>
    </cofactor>
</comment>